<dbReference type="InterPro" id="IPR035070">
    <property type="entry name" value="Streptogrisin_prodomain"/>
</dbReference>
<evidence type="ECO:0000259" key="10">
    <source>
        <dbReference type="SMART" id="SM00495"/>
    </source>
</evidence>
<feature type="domain" description="Chitin-binding type-3" evidence="10">
    <location>
        <begin position="414"/>
        <end position="460"/>
    </location>
</feature>
<organism evidence="11 12">
    <name type="scientific">Actinomadura luteofluorescens</name>
    <dbReference type="NCBI Taxonomy" id="46163"/>
    <lineage>
        <taxon>Bacteria</taxon>
        <taxon>Bacillati</taxon>
        <taxon>Actinomycetota</taxon>
        <taxon>Actinomycetes</taxon>
        <taxon>Streptosporangiales</taxon>
        <taxon>Thermomonosporaceae</taxon>
        <taxon>Actinomadura</taxon>
    </lineage>
</organism>
<comment type="caution">
    <text evidence="11">The sequence shown here is derived from an EMBL/GenBank/DDBJ whole genome shotgun (WGS) entry which is preliminary data.</text>
</comment>
<sequence length="460" mass="47203">MSHRRSMRVAVLAAGALGLAGAQGIAVAQPGPAGPARPAPRTAAPYSAATAADVPPAMLKAMRRDLGLTEAQAKKALVNQFDSGVTAGKLRLRLGGDFAGSWVSGRTAETLHVATTDPARTAEISAQGARATVVGRSLADLTAAKAKLDRAAAREAPSHSPVWYVDVQANRIVVLSSAPAEARAFAKAAGVDAAEVTVKRSAIRPRTYYDLRGGDAYYMNGSGRCSIGFSVRRGGTPGFITAGHCGQPGTTTSGYNQVQQGSFQGSSFPGNDYAWVATNGNWSPVARVNGYGSVQDPAVSGSTVAQTGSPVCRSGSTTGWHCGTVQQLNTSVTYPQGTVSGVTQTNVCAEPGDSGGSFISGSQAQGTTSGGSGDCRSGGTTFFQPVNEGLQVYGLTLYTGTSNPPDDPPDDPPSGSWAAGTVYQVGDVVTYNGVGYKCIQSHQAQPGWTPENVPALWQRA</sequence>
<evidence type="ECO:0000256" key="8">
    <source>
        <dbReference type="SAM" id="MobiDB-lite"/>
    </source>
</evidence>
<name>A0A7Y9JHG7_9ACTN</name>
<dbReference type="Gene3D" id="2.40.10.10">
    <property type="entry name" value="Trypsin-like serine proteases"/>
    <property type="match status" value="2"/>
</dbReference>
<dbReference type="GO" id="GO:0005975">
    <property type="term" value="P:carbohydrate metabolic process"/>
    <property type="evidence" value="ECO:0007669"/>
    <property type="project" value="InterPro"/>
</dbReference>
<dbReference type="GO" id="GO:0004553">
    <property type="term" value="F:hydrolase activity, hydrolyzing O-glycosyl compounds"/>
    <property type="evidence" value="ECO:0007669"/>
    <property type="project" value="InterPro"/>
</dbReference>
<dbReference type="InterPro" id="IPR043504">
    <property type="entry name" value="Peptidase_S1_PA_chymotrypsin"/>
</dbReference>
<dbReference type="InterPro" id="IPR036573">
    <property type="entry name" value="CBM_sf_5/12"/>
</dbReference>
<dbReference type="GO" id="GO:0006508">
    <property type="term" value="P:proteolysis"/>
    <property type="evidence" value="ECO:0007669"/>
    <property type="project" value="UniProtKB-KW"/>
</dbReference>
<keyword evidence="12" id="KW-1185">Reference proteome</keyword>
<dbReference type="SUPFAM" id="SSF51055">
    <property type="entry name" value="Carbohydrate binding domain"/>
    <property type="match status" value="1"/>
</dbReference>
<evidence type="ECO:0000256" key="3">
    <source>
        <dbReference type="ARBA" id="ARBA00022729"/>
    </source>
</evidence>
<dbReference type="GO" id="GO:0004252">
    <property type="term" value="F:serine-type endopeptidase activity"/>
    <property type="evidence" value="ECO:0007669"/>
    <property type="project" value="InterPro"/>
</dbReference>
<dbReference type="Pfam" id="PF02839">
    <property type="entry name" value="CBM_5_12"/>
    <property type="match status" value="1"/>
</dbReference>
<dbReference type="EC" id="3.4.21.-" evidence="11"/>
<dbReference type="CDD" id="cd12214">
    <property type="entry name" value="ChiA1_BD"/>
    <property type="match status" value="1"/>
</dbReference>
<keyword evidence="6" id="KW-0865">Zymogen</keyword>
<evidence type="ECO:0000256" key="7">
    <source>
        <dbReference type="ARBA" id="ARBA00023157"/>
    </source>
</evidence>
<dbReference type="Proteomes" id="UP000529783">
    <property type="component" value="Unassembled WGS sequence"/>
</dbReference>
<dbReference type="InterPro" id="IPR001316">
    <property type="entry name" value="Pept_S1A_streptogrisin"/>
</dbReference>
<feature type="region of interest" description="Disordered" evidence="8">
    <location>
        <begin position="398"/>
        <end position="417"/>
    </location>
</feature>
<dbReference type="SUPFAM" id="SSF50494">
    <property type="entry name" value="Trypsin-like serine proteases"/>
    <property type="match status" value="1"/>
</dbReference>
<evidence type="ECO:0000313" key="12">
    <source>
        <dbReference type="Proteomes" id="UP000529783"/>
    </source>
</evidence>
<evidence type="ECO:0000256" key="1">
    <source>
        <dbReference type="ARBA" id="ARBA00007664"/>
    </source>
</evidence>
<evidence type="ECO:0000256" key="5">
    <source>
        <dbReference type="ARBA" id="ARBA00022825"/>
    </source>
</evidence>
<dbReference type="Gene3D" id="2.10.10.20">
    <property type="entry name" value="Carbohydrate-binding module superfamily 5/12"/>
    <property type="match status" value="1"/>
</dbReference>
<dbReference type="GO" id="GO:0005576">
    <property type="term" value="C:extracellular region"/>
    <property type="evidence" value="ECO:0007669"/>
    <property type="project" value="InterPro"/>
</dbReference>
<dbReference type="SMART" id="SM00495">
    <property type="entry name" value="ChtBD3"/>
    <property type="match status" value="1"/>
</dbReference>
<keyword evidence="3 9" id="KW-0732">Signal</keyword>
<feature type="signal peptide" evidence="9">
    <location>
        <begin position="1"/>
        <end position="28"/>
    </location>
</feature>
<keyword evidence="2" id="KW-0645">Protease</keyword>
<dbReference type="GO" id="GO:0030246">
    <property type="term" value="F:carbohydrate binding"/>
    <property type="evidence" value="ECO:0007669"/>
    <property type="project" value="InterPro"/>
</dbReference>
<dbReference type="EMBL" id="JACCBA010000001">
    <property type="protein sequence ID" value="NYD48711.1"/>
    <property type="molecule type" value="Genomic_DNA"/>
</dbReference>
<feature type="chain" id="PRO_5030848781" evidence="9">
    <location>
        <begin position="29"/>
        <end position="460"/>
    </location>
</feature>
<feature type="region of interest" description="Disordered" evidence="8">
    <location>
        <begin position="353"/>
        <end position="373"/>
    </location>
</feature>
<dbReference type="InterPro" id="IPR003610">
    <property type="entry name" value="CBM5/12"/>
</dbReference>
<dbReference type="PRINTS" id="PR00861">
    <property type="entry name" value="ALYTICPTASE"/>
</dbReference>
<keyword evidence="7" id="KW-1015">Disulfide bond</keyword>
<dbReference type="RefSeq" id="WP_179845580.1">
    <property type="nucleotide sequence ID" value="NZ_JACCBA010000001.1"/>
</dbReference>
<keyword evidence="5" id="KW-0720">Serine protease</keyword>
<protein>
    <submittedName>
        <fullName evidence="11">Streptogrisin C</fullName>
        <ecNumber evidence="11">3.4.21.-</ecNumber>
    </submittedName>
</protein>
<evidence type="ECO:0000256" key="4">
    <source>
        <dbReference type="ARBA" id="ARBA00022801"/>
    </source>
</evidence>
<reference evidence="11 12" key="1">
    <citation type="submission" date="2020-07" db="EMBL/GenBank/DDBJ databases">
        <title>Sequencing the genomes of 1000 actinobacteria strains.</title>
        <authorList>
            <person name="Klenk H.-P."/>
        </authorList>
    </citation>
    <scope>NUCLEOTIDE SEQUENCE [LARGE SCALE GENOMIC DNA]</scope>
    <source>
        <strain evidence="11 12">DSM 40398</strain>
    </source>
</reference>
<proteinExistence type="inferred from homology"/>
<dbReference type="CDD" id="cd21112">
    <property type="entry name" value="alphaLP-like"/>
    <property type="match status" value="1"/>
</dbReference>
<dbReference type="Pfam" id="PF02983">
    <property type="entry name" value="Pro_Al_protease"/>
    <property type="match status" value="1"/>
</dbReference>
<dbReference type="InterPro" id="IPR009003">
    <property type="entry name" value="Peptidase_S1_PA"/>
</dbReference>
<comment type="similarity">
    <text evidence="1">Belongs to the peptidase S1 family.</text>
</comment>
<evidence type="ECO:0000256" key="2">
    <source>
        <dbReference type="ARBA" id="ARBA00022670"/>
    </source>
</evidence>
<evidence type="ECO:0000256" key="9">
    <source>
        <dbReference type="SAM" id="SignalP"/>
    </source>
</evidence>
<dbReference type="InterPro" id="IPR004236">
    <property type="entry name" value="Pept_S1_alpha_lytic"/>
</dbReference>
<evidence type="ECO:0000256" key="6">
    <source>
        <dbReference type="ARBA" id="ARBA00023145"/>
    </source>
</evidence>
<dbReference type="Gene3D" id="3.30.300.50">
    <property type="match status" value="2"/>
</dbReference>
<keyword evidence="4 11" id="KW-0378">Hydrolase</keyword>
<dbReference type="AlphaFoldDB" id="A0A7Y9JHG7"/>
<accession>A0A7Y9JHG7</accession>
<evidence type="ECO:0000313" key="11">
    <source>
        <dbReference type="EMBL" id="NYD48711.1"/>
    </source>
</evidence>
<gene>
    <name evidence="11" type="ORF">BJY14_004694</name>
</gene>